<dbReference type="InterPro" id="IPR011990">
    <property type="entry name" value="TPR-like_helical_dom_sf"/>
</dbReference>
<feature type="signal peptide" evidence="2">
    <location>
        <begin position="1"/>
        <end position="20"/>
    </location>
</feature>
<dbReference type="EMBL" id="BBMM01000007">
    <property type="protein sequence ID" value="GAL00830.1"/>
    <property type="molecule type" value="Genomic_DNA"/>
</dbReference>
<keyword evidence="1" id="KW-0802">TPR repeat</keyword>
<name>A0A090QCL0_NONUL</name>
<dbReference type="SUPFAM" id="SSF81901">
    <property type="entry name" value="HCP-like"/>
    <property type="match status" value="1"/>
</dbReference>
<dbReference type="Gene3D" id="1.25.40.10">
    <property type="entry name" value="Tetratricopeptide repeat domain"/>
    <property type="match status" value="9"/>
</dbReference>
<comment type="caution">
    <text evidence="3">The sequence shown here is derived from an EMBL/GenBank/DDBJ whole genome shotgun (WGS) entry which is preliminary data.</text>
</comment>
<dbReference type="PROSITE" id="PS50293">
    <property type="entry name" value="TPR_REGION"/>
    <property type="match status" value="1"/>
</dbReference>
<dbReference type="AlphaFoldDB" id="A0A090QCL0"/>
<feature type="chain" id="PRO_5001861768" description="TPR-domain containing protein" evidence="2">
    <location>
        <begin position="21"/>
        <end position="1007"/>
    </location>
</feature>
<feature type="repeat" description="TPR" evidence="1">
    <location>
        <begin position="279"/>
        <end position="312"/>
    </location>
</feature>
<accession>A0A090QCL0</accession>
<sequence length="1007" mass="114448">MKKIVLTLLLAATSFIEVNAQQSKIFTDDLRTYNQAIDLYQEQQYIAAQRLFEKVKIQVEDDAIQGNAAYYIANCAVRLNQRNADALMESFVEEYPTSTKRNTAFIDVADFYFDNGKYNQAAKWYEKVDESTLSRKQKSRYNFNTGYTLVQSKKYEEAKPYLNRVSDDPEYGSQAKYYLGYIAYEGDDYQEASDLFDEAGESPDEDEKLSYYQADLNYKLGGNFDKAIALATEQMPKSTKQEQSELNRIIGQSLFNQGKYDQALPYLQEYKGVRGRLNNNDYYQLGYAYYKQGDFEKAVETFNKIVDGENKTAQNAYYHLAQSYIKLNKSEDALNAFKKASEMDFDAQIQQDASYNYAKISYEYGNPYDSVPAVILAYLEKYPDTDKNAEMNEFLIDSYFSSKNYTEALRLMEDGRIAGNEDVYGKVALYEGLSQFKSGDYKKSIENLNKTVQYAQSADLKKKATFWKAESYYELNDFPAALTAFNAVKKMNNSIEEDNLLNYDLAYTQFKLKDYTNAINTFTAYTKQSGIDNEPARLNDAYLRIGDANFVSKQYWPAMEAYNKSISMNGFNADYAAFQKAISYGFVGKNDRKIEDLNGFLNKFNKSAYRDDVLYELGNTYINTNNVDKGIQTYDRLINEFPQSSYTSQAMMRKGLQLYNDSKLDDALVVFKDVVAKYPGTPQANEAVSSARLIYVDQNRTNDYAAWVRTLDFVDVSDSELDDTAYESAEQPYLQNDMSGTTRSMRKYLAEYPNGKHALQAHFYLAQALFSQDKKQESIASYEYVINKERSEFTEQALARLSEIYLGDKAYAKAIPVLTQLEQLADFPQNVIYAQSNLMKAYYEQENYNQSVSYANKVLSDLTISDNVRSDANVIIARSSWKTGNETAAKSAYEAVRLNASGTLAAEATYFKAYFEHKASNYDAAIATVQSLTKNYAGYKLWTSKGLVIMGKCYNAQGQTLNATTILEYVVGNFAQYPEVVASAQAELDAIKTNAAKTNSSVVPAGN</sequence>
<dbReference type="PROSITE" id="PS50005">
    <property type="entry name" value="TPR"/>
    <property type="match status" value="3"/>
</dbReference>
<feature type="repeat" description="TPR" evidence="1">
    <location>
        <begin position="314"/>
        <end position="347"/>
    </location>
</feature>
<feature type="repeat" description="TPR" evidence="1">
    <location>
        <begin position="611"/>
        <end position="644"/>
    </location>
</feature>
<dbReference type="PANTHER" id="PTHR12558">
    <property type="entry name" value="CELL DIVISION CYCLE 16,23,27"/>
    <property type="match status" value="1"/>
</dbReference>
<dbReference type="SMART" id="SM00028">
    <property type="entry name" value="TPR"/>
    <property type="match status" value="9"/>
</dbReference>
<dbReference type="PANTHER" id="PTHR12558:SF13">
    <property type="entry name" value="CELL DIVISION CYCLE PROTEIN 27 HOMOLOG"/>
    <property type="match status" value="1"/>
</dbReference>
<evidence type="ECO:0008006" key="5">
    <source>
        <dbReference type="Google" id="ProtNLM"/>
    </source>
</evidence>
<dbReference type="InterPro" id="IPR019734">
    <property type="entry name" value="TPR_rpt"/>
</dbReference>
<reference evidence="3 4" key="1">
    <citation type="journal article" date="2014" name="Genome Announc.">
        <title>Draft Genome Sequences of Marine Flavobacterium Nonlabens Strains NR17, NR24, NR27, NR32, NR33, and Ara13.</title>
        <authorList>
            <person name="Nakanishi M."/>
            <person name="Meirelles P."/>
            <person name="Suzuki R."/>
            <person name="Takatani N."/>
            <person name="Mino S."/>
            <person name="Suda W."/>
            <person name="Oshima K."/>
            <person name="Hattori M."/>
            <person name="Ohkuma M."/>
            <person name="Hosokawa M."/>
            <person name="Miyashita K."/>
            <person name="Thompson F.L."/>
            <person name="Niwa A."/>
            <person name="Sawabe T."/>
            <person name="Sawabe T."/>
        </authorList>
    </citation>
    <scope>NUCLEOTIDE SEQUENCE [LARGE SCALE GENOMIC DNA]</scope>
    <source>
        <strain evidence="4">JCM19314</strain>
    </source>
</reference>
<evidence type="ECO:0000313" key="3">
    <source>
        <dbReference type="EMBL" id="GAL00830.1"/>
    </source>
</evidence>
<organism evidence="3 4">
    <name type="scientific">Nonlabens ulvanivorans</name>
    <name type="common">Persicivirga ulvanivorans</name>
    <dbReference type="NCBI Taxonomy" id="906888"/>
    <lineage>
        <taxon>Bacteria</taxon>
        <taxon>Pseudomonadati</taxon>
        <taxon>Bacteroidota</taxon>
        <taxon>Flavobacteriia</taxon>
        <taxon>Flavobacteriales</taxon>
        <taxon>Flavobacteriaceae</taxon>
        <taxon>Nonlabens</taxon>
    </lineage>
</organism>
<dbReference type="Pfam" id="PF13432">
    <property type="entry name" value="TPR_16"/>
    <property type="match status" value="3"/>
</dbReference>
<evidence type="ECO:0000256" key="2">
    <source>
        <dbReference type="SAM" id="SignalP"/>
    </source>
</evidence>
<dbReference type="SUPFAM" id="SSF48452">
    <property type="entry name" value="TPR-like"/>
    <property type="match status" value="5"/>
</dbReference>
<proteinExistence type="predicted"/>
<keyword evidence="2" id="KW-0732">Signal</keyword>
<gene>
    <name evidence="3" type="ORF">JCM19314_56</name>
</gene>
<dbReference type="Pfam" id="PF13174">
    <property type="entry name" value="TPR_6"/>
    <property type="match status" value="2"/>
</dbReference>
<dbReference type="Pfam" id="PF12895">
    <property type="entry name" value="ANAPC3"/>
    <property type="match status" value="1"/>
</dbReference>
<evidence type="ECO:0000313" key="4">
    <source>
        <dbReference type="Proteomes" id="UP000029226"/>
    </source>
</evidence>
<evidence type="ECO:0000256" key="1">
    <source>
        <dbReference type="PROSITE-ProRule" id="PRU00339"/>
    </source>
</evidence>
<protein>
    <recommendedName>
        <fullName evidence="5">TPR-domain containing protein</fullName>
    </recommendedName>
</protein>
<dbReference type="Proteomes" id="UP000029226">
    <property type="component" value="Unassembled WGS sequence"/>
</dbReference>